<evidence type="ECO:0000256" key="1">
    <source>
        <dbReference type="ARBA" id="ARBA00004141"/>
    </source>
</evidence>
<dbReference type="GO" id="GO:0016020">
    <property type="term" value="C:membrane"/>
    <property type="evidence" value="ECO:0007669"/>
    <property type="project" value="UniProtKB-SubCell"/>
</dbReference>
<dbReference type="KEGG" id="chya:V22_27880"/>
<accession>A0A517TAY3</accession>
<dbReference type="InterPro" id="IPR002657">
    <property type="entry name" value="BilAc:Na_symport/Acr3"/>
</dbReference>
<feature type="transmembrane region" description="Helical" evidence="6">
    <location>
        <begin position="236"/>
        <end position="264"/>
    </location>
</feature>
<keyword evidence="8" id="KW-1185">Reference proteome</keyword>
<dbReference type="EMBL" id="CP036316">
    <property type="protein sequence ID" value="QDT65533.1"/>
    <property type="molecule type" value="Genomic_DNA"/>
</dbReference>
<evidence type="ECO:0000313" key="7">
    <source>
        <dbReference type="EMBL" id="QDT65533.1"/>
    </source>
</evidence>
<feature type="transmembrane region" description="Helical" evidence="6">
    <location>
        <begin position="137"/>
        <end position="160"/>
    </location>
</feature>
<feature type="region of interest" description="Disordered" evidence="5">
    <location>
        <begin position="336"/>
        <end position="385"/>
    </location>
</feature>
<dbReference type="AlphaFoldDB" id="A0A517TAY3"/>
<dbReference type="Proteomes" id="UP000319976">
    <property type="component" value="Chromosome"/>
</dbReference>
<evidence type="ECO:0000256" key="2">
    <source>
        <dbReference type="ARBA" id="ARBA00022692"/>
    </source>
</evidence>
<keyword evidence="2 6" id="KW-0812">Transmembrane</keyword>
<dbReference type="InterPro" id="IPR038770">
    <property type="entry name" value="Na+/solute_symporter_sf"/>
</dbReference>
<reference evidence="7 8" key="1">
    <citation type="submission" date="2019-02" db="EMBL/GenBank/DDBJ databases">
        <title>Deep-cultivation of Planctomycetes and their phenomic and genomic characterization uncovers novel biology.</title>
        <authorList>
            <person name="Wiegand S."/>
            <person name="Jogler M."/>
            <person name="Boedeker C."/>
            <person name="Pinto D."/>
            <person name="Vollmers J."/>
            <person name="Rivas-Marin E."/>
            <person name="Kohn T."/>
            <person name="Peeters S.H."/>
            <person name="Heuer A."/>
            <person name="Rast P."/>
            <person name="Oberbeckmann S."/>
            <person name="Bunk B."/>
            <person name="Jeske O."/>
            <person name="Meyerdierks A."/>
            <person name="Storesund J.E."/>
            <person name="Kallscheuer N."/>
            <person name="Luecker S."/>
            <person name="Lage O.M."/>
            <person name="Pohl T."/>
            <person name="Merkel B.J."/>
            <person name="Hornburger P."/>
            <person name="Mueller R.-W."/>
            <person name="Bruemmer F."/>
            <person name="Labrenz M."/>
            <person name="Spormann A.M."/>
            <person name="Op den Camp H."/>
            <person name="Overmann J."/>
            <person name="Amann R."/>
            <person name="Jetten M.S.M."/>
            <person name="Mascher T."/>
            <person name="Medema M.H."/>
            <person name="Devos D.P."/>
            <person name="Kaster A.-K."/>
            <person name="Ovreas L."/>
            <person name="Rohde M."/>
            <person name="Galperin M.Y."/>
            <person name="Jogler C."/>
        </authorList>
    </citation>
    <scope>NUCLEOTIDE SEQUENCE [LARGE SCALE GENOMIC DNA]</scope>
    <source>
        <strain evidence="7 8">V22</strain>
    </source>
</reference>
<dbReference type="Gene3D" id="1.20.1530.20">
    <property type="match status" value="1"/>
</dbReference>
<keyword evidence="4 6" id="KW-0472">Membrane</keyword>
<feature type="transmembrane region" description="Helical" evidence="6">
    <location>
        <begin position="73"/>
        <end position="96"/>
    </location>
</feature>
<gene>
    <name evidence="7" type="ORF">V22_27880</name>
</gene>
<dbReference type="Pfam" id="PF01758">
    <property type="entry name" value="SBF"/>
    <property type="match status" value="1"/>
</dbReference>
<protein>
    <submittedName>
        <fullName evidence="7">Sodium Bile acid symporter family protein</fullName>
    </submittedName>
</protein>
<feature type="transmembrane region" description="Helical" evidence="6">
    <location>
        <begin position="301"/>
        <end position="321"/>
    </location>
</feature>
<feature type="transmembrane region" description="Helical" evidence="6">
    <location>
        <begin position="276"/>
        <end position="295"/>
    </location>
</feature>
<sequence>MKRAVIILLLLIAAYFTAYFQPAAGLWLRAEAVAEMGPIQIRYGGVLLLLGFLLFSLGLKASIPRIEAAGKALAMFTGIRIVMLLILPLIALFFLAAGTSDLSILAALGIILTVPAAGSASGWIFQSRADPGIGSVLIAVTTLLCPIVTPFAISLAVSIMPLEVGPQWSSFAGEFGGESTLFWVCIPMLAGMGLHQLLGSERTEYLSVQLRTATVAALILLNYANAAQALPKFVDSAGLITILSVCGFAALQTTFLMWGPLFIGPAFRINTEQSHSIGLCAGMSNTGLALTVASIALPDAVVLQTTLIAYTLCQHISAAVYSNYWKRRSRGSANYQRLSGAEESNTMTPKPVSETSTSRPGMTTGEKIASSEAATVSPADSSAAV</sequence>
<keyword evidence="3 6" id="KW-1133">Transmembrane helix</keyword>
<evidence type="ECO:0000256" key="5">
    <source>
        <dbReference type="SAM" id="MobiDB-lite"/>
    </source>
</evidence>
<evidence type="ECO:0000256" key="6">
    <source>
        <dbReference type="SAM" id="Phobius"/>
    </source>
</evidence>
<feature type="compositionally biased region" description="Polar residues" evidence="5">
    <location>
        <begin position="372"/>
        <end position="385"/>
    </location>
</feature>
<evidence type="ECO:0000256" key="4">
    <source>
        <dbReference type="ARBA" id="ARBA00023136"/>
    </source>
</evidence>
<comment type="subcellular location">
    <subcellularLocation>
        <location evidence="1">Membrane</location>
        <topology evidence="1">Multi-pass membrane protein</topology>
    </subcellularLocation>
</comment>
<feature type="transmembrane region" description="Helical" evidence="6">
    <location>
        <begin position="180"/>
        <end position="198"/>
    </location>
</feature>
<name>A0A517TAY3_9PLAN</name>
<evidence type="ECO:0000256" key="3">
    <source>
        <dbReference type="ARBA" id="ARBA00022989"/>
    </source>
</evidence>
<proteinExistence type="predicted"/>
<organism evidence="7 8">
    <name type="scientific">Calycomorphotria hydatis</name>
    <dbReference type="NCBI Taxonomy" id="2528027"/>
    <lineage>
        <taxon>Bacteria</taxon>
        <taxon>Pseudomonadati</taxon>
        <taxon>Planctomycetota</taxon>
        <taxon>Planctomycetia</taxon>
        <taxon>Planctomycetales</taxon>
        <taxon>Planctomycetaceae</taxon>
        <taxon>Calycomorphotria</taxon>
    </lineage>
</organism>
<feature type="transmembrane region" description="Helical" evidence="6">
    <location>
        <begin position="210"/>
        <end position="230"/>
    </location>
</feature>
<evidence type="ECO:0000313" key="8">
    <source>
        <dbReference type="Proteomes" id="UP000319976"/>
    </source>
</evidence>
<feature type="transmembrane region" description="Helical" evidence="6">
    <location>
        <begin position="102"/>
        <end position="125"/>
    </location>
</feature>
<feature type="transmembrane region" description="Helical" evidence="6">
    <location>
        <begin position="44"/>
        <end position="61"/>
    </location>
</feature>
<feature type="compositionally biased region" description="Polar residues" evidence="5">
    <location>
        <begin position="336"/>
        <end position="361"/>
    </location>
</feature>